<keyword evidence="2" id="KW-0812">Transmembrane</keyword>
<dbReference type="PANTHER" id="PTHR23028:SF134">
    <property type="entry name" value="PUTATIVE (AFU_ORTHOLOGUE AFUA_4G08520)-RELATED"/>
    <property type="match status" value="1"/>
</dbReference>
<dbReference type="AlphaFoldDB" id="A0A9P3FKU1"/>
<keyword evidence="2" id="KW-1133">Transmembrane helix</keyword>
<organism evidence="4 5">
    <name type="scientific">Cercospora kikuchii</name>
    <dbReference type="NCBI Taxonomy" id="84275"/>
    <lineage>
        <taxon>Eukaryota</taxon>
        <taxon>Fungi</taxon>
        <taxon>Dikarya</taxon>
        <taxon>Ascomycota</taxon>
        <taxon>Pezizomycotina</taxon>
        <taxon>Dothideomycetes</taxon>
        <taxon>Dothideomycetidae</taxon>
        <taxon>Mycosphaerellales</taxon>
        <taxon>Mycosphaerellaceae</taxon>
        <taxon>Cercospora</taxon>
    </lineage>
</organism>
<dbReference type="RefSeq" id="XP_044661722.1">
    <property type="nucleotide sequence ID" value="XM_044805787.1"/>
</dbReference>
<dbReference type="InterPro" id="IPR002656">
    <property type="entry name" value="Acyl_transf_3_dom"/>
</dbReference>
<evidence type="ECO:0000256" key="2">
    <source>
        <dbReference type="SAM" id="Phobius"/>
    </source>
</evidence>
<dbReference type="OrthoDB" id="5819582at2759"/>
<dbReference type="GO" id="GO:0016747">
    <property type="term" value="F:acyltransferase activity, transferring groups other than amino-acyl groups"/>
    <property type="evidence" value="ECO:0007669"/>
    <property type="project" value="InterPro"/>
</dbReference>
<reference evidence="4 5" key="1">
    <citation type="submission" date="2021-01" db="EMBL/GenBank/DDBJ databases">
        <title>Cercospora kikuchii MAFF 305040 whole genome shotgun sequence.</title>
        <authorList>
            <person name="Kashiwa T."/>
            <person name="Suzuki T."/>
        </authorList>
    </citation>
    <scope>NUCLEOTIDE SEQUENCE [LARGE SCALE GENOMIC DNA]</scope>
    <source>
        <strain evidence="4 5">MAFF 305040</strain>
    </source>
</reference>
<feature type="transmembrane region" description="Helical" evidence="2">
    <location>
        <begin position="166"/>
        <end position="184"/>
    </location>
</feature>
<dbReference type="GeneID" id="68295907"/>
<feature type="transmembrane region" description="Helical" evidence="2">
    <location>
        <begin position="392"/>
        <end position="410"/>
    </location>
</feature>
<dbReference type="Pfam" id="PF01757">
    <property type="entry name" value="Acyl_transf_3"/>
    <property type="match status" value="1"/>
</dbReference>
<feature type="transmembrane region" description="Helical" evidence="2">
    <location>
        <begin position="518"/>
        <end position="544"/>
    </location>
</feature>
<accession>A0A9P3FKU1</accession>
<feature type="compositionally biased region" description="Low complexity" evidence="1">
    <location>
        <begin position="90"/>
        <end position="108"/>
    </location>
</feature>
<keyword evidence="2" id="KW-0472">Membrane</keyword>
<feature type="transmembrane region" description="Helical" evidence="2">
    <location>
        <begin position="479"/>
        <end position="498"/>
    </location>
</feature>
<gene>
    <name evidence="4" type="ORF">CKM354_001033200</name>
</gene>
<protein>
    <recommendedName>
        <fullName evidence="3">Acyltransferase 3 domain-containing protein</fullName>
    </recommendedName>
</protein>
<feature type="domain" description="Acyltransferase 3" evidence="3">
    <location>
        <begin position="109"/>
        <end position="514"/>
    </location>
</feature>
<evidence type="ECO:0000256" key="1">
    <source>
        <dbReference type="SAM" id="MobiDB-lite"/>
    </source>
</evidence>
<sequence length="556" mass="63203">MANDLARPIDSGDVPSHYMSESRRQHSSSTVSIESSTSDASESSQSARPLLRTRISSTIKSSYSNSKPLELFRRLRLLLPSIPSAPPGTPTTSTPTPTPSQQSPSRTASYDGLRGIACLIVFNFHFLYPYTKTITHGFAVERNPDDPIWNNPHQLPILCLLVRGRAMVTLFFAISGYVLSYNFLDSTLHPTADPTKRWTRLSSLTFRRWMRLFLPATISMSVVMFASFIGAFDTGREFQKSSEWLTGWWEQHPPRMETFGAQLQDFAKMWWDWQTPFQWRLYYSLYDPHTWTIPVEFRGSLVLFVVLLGSAGLKQGWRMGLFGLVTGFCFASKRWDVAAFMGGALVADLHLWEGGGKAEVDDDEGVDEKSSLPRWRVQGRVARVFTPRITKYLLTTIKTMLFVASLWILSFPDDEAWKAPGFSWLNEITPSPYKTRDLHPYKFWHAFAASFVLWSIQRLSYVQGFFCLSVPQYLGKISYAFYLVHGPLLHGAGFALQPKLFEALGAADSTAKWVGCLLLGWVTMLTLSITVAHLFWMTVDVPLVKFAKWMERRLSR</sequence>
<dbReference type="InterPro" id="IPR050879">
    <property type="entry name" value="Acyltransferase_3"/>
</dbReference>
<feature type="region of interest" description="Disordered" evidence="1">
    <location>
        <begin position="83"/>
        <end position="108"/>
    </location>
</feature>
<proteinExistence type="predicted"/>
<name>A0A9P3FKU1_9PEZI</name>
<dbReference type="PANTHER" id="PTHR23028">
    <property type="entry name" value="ACETYLTRANSFERASE"/>
    <property type="match status" value="1"/>
</dbReference>
<dbReference type="Proteomes" id="UP000825890">
    <property type="component" value="Unassembled WGS sequence"/>
</dbReference>
<feature type="transmembrane region" description="Helical" evidence="2">
    <location>
        <begin position="443"/>
        <end position="467"/>
    </location>
</feature>
<feature type="compositionally biased region" description="Low complexity" evidence="1">
    <location>
        <begin position="27"/>
        <end position="49"/>
    </location>
</feature>
<evidence type="ECO:0000259" key="3">
    <source>
        <dbReference type="Pfam" id="PF01757"/>
    </source>
</evidence>
<dbReference type="EMBL" id="BOLY01000007">
    <property type="protein sequence ID" value="GIZ47235.1"/>
    <property type="molecule type" value="Genomic_DNA"/>
</dbReference>
<feature type="transmembrane region" description="Helical" evidence="2">
    <location>
        <begin position="212"/>
        <end position="232"/>
    </location>
</feature>
<evidence type="ECO:0000313" key="4">
    <source>
        <dbReference type="EMBL" id="GIZ47235.1"/>
    </source>
</evidence>
<keyword evidence="5" id="KW-1185">Reference proteome</keyword>
<evidence type="ECO:0000313" key="5">
    <source>
        <dbReference type="Proteomes" id="UP000825890"/>
    </source>
</evidence>
<feature type="region of interest" description="Disordered" evidence="1">
    <location>
        <begin position="1"/>
        <end position="49"/>
    </location>
</feature>
<comment type="caution">
    <text evidence="4">The sequence shown here is derived from an EMBL/GenBank/DDBJ whole genome shotgun (WGS) entry which is preliminary data.</text>
</comment>